<dbReference type="GO" id="GO:0030915">
    <property type="term" value="C:Smc5-Smc6 complex"/>
    <property type="evidence" value="ECO:0007669"/>
    <property type="project" value="UniProtKB-UniRule"/>
</dbReference>
<proteinExistence type="inferred from homology"/>
<evidence type="ECO:0000259" key="8">
    <source>
        <dbReference type="Pfam" id="PF08743"/>
    </source>
</evidence>
<dbReference type="PANTHER" id="PTHR16140">
    <property type="entry name" value="NON-STRUCTURAL MAINTENANCE OF CHROMOSOMES ELEMENT 4"/>
    <property type="match status" value="1"/>
</dbReference>
<evidence type="ECO:0000256" key="4">
    <source>
        <dbReference type="ARBA" id="ARBA00023172"/>
    </source>
</evidence>
<dbReference type="GO" id="GO:0005634">
    <property type="term" value="C:nucleus"/>
    <property type="evidence" value="ECO:0007669"/>
    <property type="project" value="UniProtKB-SubCell"/>
</dbReference>
<keyword evidence="3 7" id="KW-0227">DNA damage</keyword>
<protein>
    <recommendedName>
        <fullName evidence="7">Non-structural maintenance of chromosomes element 4</fullName>
    </recommendedName>
</protein>
<dbReference type="GO" id="GO:0006281">
    <property type="term" value="P:DNA repair"/>
    <property type="evidence" value="ECO:0007669"/>
    <property type="project" value="UniProtKB-UniRule"/>
</dbReference>
<keyword evidence="10" id="KW-1185">Reference proteome</keyword>
<dbReference type="Pfam" id="PF08743">
    <property type="entry name" value="Nse4_C"/>
    <property type="match status" value="1"/>
</dbReference>
<dbReference type="InterPro" id="IPR027786">
    <property type="entry name" value="Nse4/EID"/>
</dbReference>
<comment type="subcellular location">
    <subcellularLocation>
        <location evidence="1 7">Nucleus</location>
    </subcellularLocation>
</comment>
<dbReference type="EMBL" id="JAXUIC010000001">
    <property type="protein sequence ID" value="KAK4608049.1"/>
    <property type="molecule type" value="Genomic_DNA"/>
</dbReference>
<reference evidence="9 10" key="1">
    <citation type="journal article" date="2023" name="G3 (Bethesda)">
        <title>A haplotype-resolved chromosome-scale genome for Quercus rubra L. provides insights into the genetics of adaptive traits for red oak species.</title>
        <authorList>
            <person name="Kapoor B."/>
            <person name="Jenkins J."/>
            <person name="Schmutz J."/>
            <person name="Zhebentyayeva T."/>
            <person name="Kuelheim C."/>
            <person name="Coggeshall M."/>
            <person name="Heim C."/>
            <person name="Lasky J.R."/>
            <person name="Leites L."/>
            <person name="Islam-Faridi N."/>
            <person name="Romero-Severson J."/>
            <person name="DeLeo V.L."/>
            <person name="Lucas S.M."/>
            <person name="Lazic D."/>
            <person name="Gailing O."/>
            <person name="Carlson J."/>
            <person name="Staton M."/>
        </authorList>
    </citation>
    <scope>NUCLEOTIDE SEQUENCE [LARGE SCALE GENOMIC DNA]</scope>
    <source>
        <strain evidence="9">Pseudo-F2</strain>
    </source>
</reference>
<evidence type="ECO:0000256" key="7">
    <source>
        <dbReference type="RuleBase" id="RU365071"/>
    </source>
</evidence>
<evidence type="ECO:0000256" key="1">
    <source>
        <dbReference type="ARBA" id="ARBA00004123"/>
    </source>
</evidence>
<comment type="function">
    <text evidence="7">Component of the SMC5-SMC6 complex, that promotes sister chromatid alignment after DNA damage and facilitates double-stranded DNA breaks (DSBs) repair via homologous recombination between sister chromatids.</text>
</comment>
<dbReference type="AlphaFoldDB" id="A0AAN7JEG1"/>
<dbReference type="InterPro" id="IPR014854">
    <property type="entry name" value="Nse4_C"/>
</dbReference>
<keyword evidence="4 7" id="KW-0233">DNA recombination</keyword>
<keyword evidence="5 7" id="KW-0234">DNA repair</keyword>
<dbReference type="Proteomes" id="UP001324115">
    <property type="component" value="Unassembled WGS sequence"/>
</dbReference>
<comment type="caution">
    <text evidence="9">The sequence shown here is derived from an EMBL/GenBank/DDBJ whole genome shotgun (WGS) entry which is preliminary data.</text>
</comment>
<keyword evidence="6 7" id="KW-0539">Nucleus</keyword>
<feature type="domain" description="Non-structural maintenance of chromosome element 4 C-terminal" evidence="8">
    <location>
        <begin position="212"/>
        <end position="299"/>
    </location>
</feature>
<name>A0AAN7JEG1_QUERU</name>
<organism evidence="9 10">
    <name type="scientific">Quercus rubra</name>
    <name type="common">Northern red oak</name>
    <name type="synonym">Quercus borealis</name>
    <dbReference type="NCBI Taxonomy" id="3512"/>
    <lineage>
        <taxon>Eukaryota</taxon>
        <taxon>Viridiplantae</taxon>
        <taxon>Streptophyta</taxon>
        <taxon>Embryophyta</taxon>
        <taxon>Tracheophyta</taxon>
        <taxon>Spermatophyta</taxon>
        <taxon>Magnoliopsida</taxon>
        <taxon>eudicotyledons</taxon>
        <taxon>Gunneridae</taxon>
        <taxon>Pentapetalae</taxon>
        <taxon>rosids</taxon>
        <taxon>fabids</taxon>
        <taxon>Fagales</taxon>
        <taxon>Fagaceae</taxon>
        <taxon>Quercus</taxon>
    </lineage>
</organism>
<comment type="similarity">
    <text evidence="2 7">Belongs to the NSE4 family.</text>
</comment>
<evidence type="ECO:0000256" key="2">
    <source>
        <dbReference type="ARBA" id="ARBA00008997"/>
    </source>
</evidence>
<evidence type="ECO:0000256" key="5">
    <source>
        <dbReference type="ARBA" id="ARBA00023204"/>
    </source>
</evidence>
<accession>A0AAN7JEG1</accession>
<evidence type="ECO:0000256" key="3">
    <source>
        <dbReference type="ARBA" id="ARBA00022763"/>
    </source>
</evidence>
<evidence type="ECO:0000313" key="10">
    <source>
        <dbReference type="Proteomes" id="UP001324115"/>
    </source>
</evidence>
<dbReference type="GO" id="GO:0006310">
    <property type="term" value="P:DNA recombination"/>
    <property type="evidence" value="ECO:0007669"/>
    <property type="project" value="UniProtKB-UniRule"/>
</dbReference>
<sequence>MRTATAQGIACGSPELEVGVRSDVCNQREMDFRTLRLHYLAFKDSVIGKNQAERDEFDDFSSIISNVEKLHQQVQKPREQVSDAEILLDLTRTLFSSLKSSQNPNSISKFIGGLMQQYAQKSLPERTCNSISWKKLGLDTSHIFGKAPGLATMLGPMNTEPTKRKSMIQRKRQRAVKIVCPDEVEEPASDSKTDTEKNVITMFETLKKRKCIPLEKLVLNRSSFSQTVENIFALSFLVKDGRSEITVDDKGTRLVAPRNGPKALAIANGEVSYHHFVLRFDYKDWQLMIDSVQEGDEMMPHRRSGYTAS</sequence>
<gene>
    <name evidence="9" type="ORF">RGQ29_001747</name>
</gene>
<evidence type="ECO:0000313" key="9">
    <source>
        <dbReference type="EMBL" id="KAK4608049.1"/>
    </source>
</evidence>
<comment type="subunit">
    <text evidence="7">Component of the SMC5-SMC6 complex.</text>
</comment>
<dbReference type="PANTHER" id="PTHR16140:SF0">
    <property type="entry name" value="NON-STRUCTURAL MAINTENANCE OF CHROMOSOMES ELEMENT 4"/>
    <property type="match status" value="1"/>
</dbReference>
<evidence type="ECO:0000256" key="6">
    <source>
        <dbReference type="ARBA" id="ARBA00023242"/>
    </source>
</evidence>